<dbReference type="PROSITE" id="PS50994">
    <property type="entry name" value="INTEGRASE"/>
    <property type="match status" value="1"/>
</dbReference>
<name>A0A8X6THJ9_NEPPI</name>
<reference evidence="2" key="1">
    <citation type="submission" date="2020-08" db="EMBL/GenBank/DDBJ databases">
        <title>Multicomponent nature underlies the extraordinary mechanical properties of spider dragline silk.</title>
        <authorList>
            <person name="Kono N."/>
            <person name="Nakamura H."/>
            <person name="Mori M."/>
            <person name="Yoshida Y."/>
            <person name="Ohtoshi R."/>
            <person name="Malay A.D."/>
            <person name="Moran D.A.P."/>
            <person name="Tomita M."/>
            <person name="Numata K."/>
            <person name="Arakawa K."/>
        </authorList>
    </citation>
    <scope>NUCLEOTIDE SEQUENCE</scope>
</reference>
<keyword evidence="3" id="KW-1185">Reference proteome</keyword>
<dbReference type="OrthoDB" id="775972at2759"/>
<dbReference type="EMBL" id="BMAW01008854">
    <property type="protein sequence ID" value="GFT10653.1"/>
    <property type="molecule type" value="Genomic_DNA"/>
</dbReference>
<protein>
    <submittedName>
        <fullName evidence="2">Transposon Ty3-I Gag-Pol polyprotein</fullName>
    </submittedName>
</protein>
<evidence type="ECO:0000313" key="3">
    <source>
        <dbReference type="Proteomes" id="UP000887013"/>
    </source>
</evidence>
<gene>
    <name evidence="2" type="primary">TY3B-I_1098</name>
    <name evidence="2" type="ORF">NPIL_215711</name>
</gene>
<evidence type="ECO:0000259" key="1">
    <source>
        <dbReference type="PROSITE" id="PS50994"/>
    </source>
</evidence>
<dbReference type="GO" id="GO:0015074">
    <property type="term" value="P:DNA integration"/>
    <property type="evidence" value="ECO:0007669"/>
    <property type="project" value="InterPro"/>
</dbReference>
<sequence length="132" mass="14636">MTAETTARASMNGWISRFGCPVIIISEQGTNFQSNLFRELTRVLGCNKIRSAANHPQANGIIERLHYHLKSILKTHNQIKWIEILPIILLGLRSALKGNIKATCSQIVYGITLRLPSDLVTSGSIDQIPNLT</sequence>
<comment type="caution">
    <text evidence="2">The sequence shown here is derived from an EMBL/GenBank/DDBJ whole genome shotgun (WGS) entry which is preliminary data.</text>
</comment>
<dbReference type="SUPFAM" id="SSF53098">
    <property type="entry name" value="Ribonuclease H-like"/>
    <property type="match status" value="1"/>
</dbReference>
<proteinExistence type="predicted"/>
<dbReference type="PANTHER" id="PTHR38681">
    <property type="entry name" value="RETROVIRUS-RELATED POL POLYPROTEIN FROM TRANSPOSON 412-LIKE PROTEIN-RELATED"/>
    <property type="match status" value="1"/>
</dbReference>
<dbReference type="Gene3D" id="3.30.420.10">
    <property type="entry name" value="Ribonuclease H-like superfamily/Ribonuclease H"/>
    <property type="match status" value="1"/>
</dbReference>
<dbReference type="InterPro" id="IPR012337">
    <property type="entry name" value="RNaseH-like_sf"/>
</dbReference>
<dbReference type="PANTHER" id="PTHR38681:SF1">
    <property type="entry name" value="RETROVIRUS-RELATED POL POLYPROTEIN FROM TRANSPOSON 412-LIKE PROTEIN"/>
    <property type="match status" value="1"/>
</dbReference>
<dbReference type="Proteomes" id="UP000887013">
    <property type="component" value="Unassembled WGS sequence"/>
</dbReference>
<dbReference type="InterPro" id="IPR001584">
    <property type="entry name" value="Integrase_cat-core"/>
</dbReference>
<organism evidence="2 3">
    <name type="scientific">Nephila pilipes</name>
    <name type="common">Giant wood spider</name>
    <name type="synonym">Nephila maculata</name>
    <dbReference type="NCBI Taxonomy" id="299642"/>
    <lineage>
        <taxon>Eukaryota</taxon>
        <taxon>Metazoa</taxon>
        <taxon>Ecdysozoa</taxon>
        <taxon>Arthropoda</taxon>
        <taxon>Chelicerata</taxon>
        <taxon>Arachnida</taxon>
        <taxon>Araneae</taxon>
        <taxon>Araneomorphae</taxon>
        <taxon>Entelegynae</taxon>
        <taxon>Araneoidea</taxon>
        <taxon>Nephilidae</taxon>
        <taxon>Nephila</taxon>
    </lineage>
</organism>
<feature type="domain" description="Integrase catalytic" evidence="1">
    <location>
        <begin position="1"/>
        <end position="124"/>
    </location>
</feature>
<dbReference type="AlphaFoldDB" id="A0A8X6THJ9"/>
<accession>A0A8X6THJ9</accession>
<dbReference type="InterPro" id="IPR036397">
    <property type="entry name" value="RNaseH_sf"/>
</dbReference>
<evidence type="ECO:0000313" key="2">
    <source>
        <dbReference type="EMBL" id="GFT10653.1"/>
    </source>
</evidence>
<dbReference type="GO" id="GO:0003676">
    <property type="term" value="F:nucleic acid binding"/>
    <property type="evidence" value="ECO:0007669"/>
    <property type="project" value="InterPro"/>
</dbReference>